<dbReference type="RefSeq" id="WP_036789194.1">
    <property type="nucleotide sequence ID" value="NZ_JQZV01000004.1"/>
</dbReference>
<gene>
    <name evidence="3" type="ORF">HQ43_02400</name>
</gene>
<feature type="signal peptide" evidence="1">
    <location>
        <begin position="1"/>
        <end position="18"/>
    </location>
</feature>
<sequence length="212" mass="23553">MKKILTLAFMLFCMTAVAQNRPTFIVQAGYQGANLTDAIDVKMLHGFRAGVTVDYAFITLPTYELSLQTGLNYSMKGYWEETHITTVGKVKSTNRLHYLDLPVLINSRFKLSDTFNAFVNVGPYIAYGLSGKYTVETKKGDKKTDEGNLFKGSGDEKSKLHPFDFGAQVGVGVEMNRIMLGVGTQYGLAKLFRDSGRSAKNISFYASVGYRF</sequence>
<name>A0ABR4XM99_9PORP</name>
<dbReference type="SUPFAM" id="SSF56925">
    <property type="entry name" value="OMPA-like"/>
    <property type="match status" value="1"/>
</dbReference>
<dbReference type="Pfam" id="PF13568">
    <property type="entry name" value="OMP_b-brl_2"/>
    <property type="match status" value="1"/>
</dbReference>
<organism evidence="3 4">
    <name type="scientific">Porphyromonas canoris</name>
    <dbReference type="NCBI Taxonomy" id="36875"/>
    <lineage>
        <taxon>Bacteria</taxon>
        <taxon>Pseudomonadati</taxon>
        <taxon>Bacteroidota</taxon>
        <taxon>Bacteroidia</taxon>
        <taxon>Bacteroidales</taxon>
        <taxon>Porphyromonadaceae</taxon>
        <taxon>Porphyromonas</taxon>
    </lineage>
</organism>
<evidence type="ECO:0000256" key="1">
    <source>
        <dbReference type="SAM" id="SignalP"/>
    </source>
</evidence>
<evidence type="ECO:0000259" key="2">
    <source>
        <dbReference type="Pfam" id="PF13568"/>
    </source>
</evidence>
<dbReference type="EMBL" id="JQZV01000004">
    <property type="protein sequence ID" value="KGN93156.1"/>
    <property type="molecule type" value="Genomic_DNA"/>
</dbReference>
<reference evidence="3 4" key="1">
    <citation type="submission" date="2014-08" db="EMBL/GenBank/DDBJ databases">
        <title>Porphyromonas canoris strain:OH2762 Genome sequencing.</title>
        <authorList>
            <person name="Wallis C."/>
            <person name="Deusch O."/>
            <person name="O'Flynn C."/>
            <person name="Davis I."/>
            <person name="Jospin G."/>
            <person name="Darling A.E."/>
            <person name="Coil D.A."/>
            <person name="Alexiev A."/>
            <person name="Horsfall A."/>
            <person name="Kirkwood N."/>
            <person name="Harris S."/>
            <person name="Eisen J.A."/>
        </authorList>
    </citation>
    <scope>NUCLEOTIDE SEQUENCE [LARGE SCALE GENOMIC DNA]</scope>
    <source>
        <strain evidence="4">COT-108 OH2762</strain>
    </source>
</reference>
<dbReference type="InterPro" id="IPR011250">
    <property type="entry name" value="OMP/PagP_B-barrel"/>
</dbReference>
<protein>
    <recommendedName>
        <fullName evidence="2">Outer membrane protein beta-barrel domain-containing protein</fullName>
    </recommendedName>
</protein>
<keyword evidence="4" id="KW-1185">Reference proteome</keyword>
<dbReference type="InterPro" id="IPR025665">
    <property type="entry name" value="Beta-barrel_OMP_2"/>
</dbReference>
<evidence type="ECO:0000313" key="3">
    <source>
        <dbReference type="EMBL" id="KGN93156.1"/>
    </source>
</evidence>
<evidence type="ECO:0000313" key="4">
    <source>
        <dbReference type="Proteomes" id="UP000030101"/>
    </source>
</evidence>
<feature type="domain" description="Outer membrane protein beta-barrel" evidence="2">
    <location>
        <begin position="42"/>
        <end position="192"/>
    </location>
</feature>
<comment type="caution">
    <text evidence="3">The sequence shown here is derived from an EMBL/GenBank/DDBJ whole genome shotgun (WGS) entry which is preliminary data.</text>
</comment>
<keyword evidence="1" id="KW-0732">Signal</keyword>
<feature type="chain" id="PRO_5046854447" description="Outer membrane protein beta-barrel domain-containing protein" evidence="1">
    <location>
        <begin position="19"/>
        <end position="212"/>
    </location>
</feature>
<dbReference type="Proteomes" id="UP000030101">
    <property type="component" value="Unassembled WGS sequence"/>
</dbReference>
<accession>A0ABR4XM99</accession>
<proteinExistence type="predicted"/>